<organism evidence="3 4">
    <name type="scientific">Mycetomoellerius zeteki</name>
    <dbReference type="NCBI Taxonomy" id="64791"/>
    <lineage>
        <taxon>Eukaryota</taxon>
        <taxon>Metazoa</taxon>
        <taxon>Ecdysozoa</taxon>
        <taxon>Arthropoda</taxon>
        <taxon>Hexapoda</taxon>
        <taxon>Insecta</taxon>
        <taxon>Pterygota</taxon>
        <taxon>Neoptera</taxon>
        <taxon>Endopterygota</taxon>
        <taxon>Hymenoptera</taxon>
        <taxon>Apocrita</taxon>
        <taxon>Aculeata</taxon>
        <taxon>Formicoidea</taxon>
        <taxon>Formicidae</taxon>
        <taxon>Myrmicinae</taxon>
        <taxon>Mycetomoellerius</taxon>
    </lineage>
</organism>
<dbReference type="Proteomes" id="UP000075809">
    <property type="component" value="Unassembled WGS sequence"/>
</dbReference>
<dbReference type="EMBL" id="KQ982944">
    <property type="protein sequence ID" value="KYQ48948.1"/>
    <property type="molecule type" value="Genomic_DNA"/>
</dbReference>
<evidence type="ECO:0000313" key="4">
    <source>
        <dbReference type="Proteomes" id="UP000075809"/>
    </source>
</evidence>
<proteinExistence type="predicted"/>
<keyword evidence="2" id="KW-0472">Membrane</keyword>
<keyword evidence="4" id="KW-1185">Reference proteome</keyword>
<keyword evidence="2" id="KW-1133">Transmembrane helix</keyword>
<name>A0A151WMA2_9HYME</name>
<evidence type="ECO:0000256" key="2">
    <source>
        <dbReference type="SAM" id="Phobius"/>
    </source>
</evidence>
<dbReference type="AlphaFoldDB" id="A0A151WMA2"/>
<feature type="region of interest" description="Disordered" evidence="1">
    <location>
        <begin position="350"/>
        <end position="392"/>
    </location>
</feature>
<feature type="compositionally biased region" description="Basic and acidic residues" evidence="1">
    <location>
        <begin position="379"/>
        <end position="392"/>
    </location>
</feature>
<protein>
    <submittedName>
        <fullName evidence="3">Uncharacterized protein</fullName>
    </submittedName>
</protein>
<feature type="region of interest" description="Disordered" evidence="1">
    <location>
        <begin position="1"/>
        <end position="20"/>
    </location>
</feature>
<accession>A0A151WMA2</accession>
<reference evidence="3 4" key="1">
    <citation type="submission" date="2015-09" db="EMBL/GenBank/DDBJ databases">
        <title>Trachymyrmex zeteki WGS genome.</title>
        <authorList>
            <person name="Nygaard S."/>
            <person name="Hu H."/>
            <person name="Boomsma J."/>
            <person name="Zhang G."/>
        </authorList>
    </citation>
    <scope>NUCLEOTIDE SEQUENCE [LARGE SCALE GENOMIC DNA]</scope>
    <source>
        <strain evidence="3">Tzet28-1</strain>
        <tissue evidence="3">Whole body</tissue>
    </source>
</reference>
<feature type="compositionally biased region" description="Basic residues" evidence="1">
    <location>
        <begin position="1"/>
        <end position="17"/>
    </location>
</feature>
<feature type="transmembrane region" description="Helical" evidence="2">
    <location>
        <begin position="292"/>
        <end position="309"/>
    </location>
</feature>
<gene>
    <name evidence="3" type="ORF">ALC60_12003</name>
</gene>
<sequence length="392" mass="44607">MYTKRGLAKPRRKKRPTGRISRTPFVSAMTIGKRVVTLRLRRECCWIYSIRELQFGDIFLITTVRNKPSIPVSSRVTSIIRLECRRNKWSNHPPTLTIWRKQSSTAIHPYIVARTKSLATADLRYALYINQPPPVPPLRTTIRTQKSLLISRTHDRSAVANTHARTHAQRVHHAGSRVHARTHAYLGERVVERSYEAVGKTVTWGYASFESRRTAAASQVIDPLSVRSREFGVPASWSTRRSIDPANPATRSTCAFARTKPTSYDHLPVHKSPKTRRHHRAFRQLRAGAPDAPVNLILSLIYIYIFFFYKDHNVDKIWEKNSPNKCKHERVKGMTAAAMKMAGRPTLVEYKAAGGLGSESRGQSEPVGRARRQPQPQTERLRAASAPEHRPH</sequence>
<evidence type="ECO:0000313" key="3">
    <source>
        <dbReference type="EMBL" id="KYQ48948.1"/>
    </source>
</evidence>
<evidence type="ECO:0000256" key="1">
    <source>
        <dbReference type="SAM" id="MobiDB-lite"/>
    </source>
</evidence>
<keyword evidence="2" id="KW-0812">Transmembrane</keyword>